<gene>
    <name evidence="1" type="ORF">TPSB3V08_LOCUS4167</name>
</gene>
<sequence length="173" mass="19145">MHHLNSPTKGVVTAVAILLSKAARHNGGLSDTHWVTTSSKINISASINLCLHENKHTCIHIPVAARTGTFFVDIAMETSLTSSRDRSARLGGNKAMNTKLRVVSLLPLVYDGLKKFIRHKNPGSSHEASDCLMKEMQQESASSFKTHLQMTPEKFDTALTEHTLEREKAYSNY</sequence>
<accession>A0A7R9H0W3</accession>
<protein>
    <submittedName>
        <fullName evidence="1">Uncharacterized protein</fullName>
    </submittedName>
</protein>
<organism evidence="1">
    <name type="scientific">Timema poppense</name>
    <name type="common">Walking stick</name>
    <dbReference type="NCBI Taxonomy" id="170557"/>
    <lineage>
        <taxon>Eukaryota</taxon>
        <taxon>Metazoa</taxon>
        <taxon>Ecdysozoa</taxon>
        <taxon>Arthropoda</taxon>
        <taxon>Hexapoda</taxon>
        <taxon>Insecta</taxon>
        <taxon>Pterygota</taxon>
        <taxon>Neoptera</taxon>
        <taxon>Polyneoptera</taxon>
        <taxon>Phasmatodea</taxon>
        <taxon>Timematodea</taxon>
        <taxon>Timematoidea</taxon>
        <taxon>Timematidae</taxon>
        <taxon>Timema</taxon>
    </lineage>
</organism>
<name>A0A7R9H0W3_TIMPO</name>
<reference evidence="1" key="1">
    <citation type="submission" date="2020-11" db="EMBL/GenBank/DDBJ databases">
        <authorList>
            <person name="Tran Van P."/>
        </authorList>
    </citation>
    <scope>NUCLEOTIDE SEQUENCE</scope>
</reference>
<dbReference type="EMBL" id="OD001955">
    <property type="protein sequence ID" value="CAD7403689.1"/>
    <property type="molecule type" value="Genomic_DNA"/>
</dbReference>
<dbReference type="AlphaFoldDB" id="A0A7R9H0W3"/>
<proteinExistence type="predicted"/>
<evidence type="ECO:0000313" key="1">
    <source>
        <dbReference type="EMBL" id="CAD7403689.1"/>
    </source>
</evidence>